<dbReference type="InterPro" id="IPR036388">
    <property type="entry name" value="WH-like_DNA-bd_sf"/>
</dbReference>
<dbReference type="GO" id="GO:0043531">
    <property type="term" value="F:ADP binding"/>
    <property type="evidence" value="ECO:0007669"/>
    <property type="project" value="InterPro"/>
</dbReference>
<dbReference type="InterPro" id="IPR011990">
    <property type="entry name" value="TPR-like_helical_dom_sf"/>
</dbReference>
<comment type="caution">
    <text evidence="1">The sequence shown here is derived from an EMBL/GenBank/DDBJ whole genome shotgun (WGS) entry which is preliminary data.</text>
</comment>
<organism evidence="1 2">
    <name type="scientific">Actinospica durhamensis</name>
    <dbReference type="NCBI Taxonomy" id="1508375"/>
    <lineage>
        <taxon>Bacteria</taxon>
        <taxon>Bacillati</taxon>
        <taxon>Actinomycetota</taxon>
        <taxon>Actinomycetes</taxon>
        <taxon>Catenulisporales</taxon>
        <taxon>Actinospicaceae</taxon>
        <taxon>Actinospica</taxon>
    </lineage>
</organism>
<dbReference type="PANTHER" id="PTHR47691:SF3">
    <property type="entry name" value="HTH-TYPE TRANSCRIPTIONAL REGULATOR RV0890C-RELATED"/>
    <property type="match status" value="1"/>
</dbReference>
<dbReference type="EMBL" id="JAGSOG010000170">
    <property type="protein sequence ID" value="MBR7836923.1"/>
    <property type="molecule type" value="Genomic_DNA"/>
</dbReference>
<proteinExistence type="predicted"/>
<dbReference type="RefSeq" id="WP_212531395.1">
    <property type="nucleotide sequence ID" value="NZ_JAGSOG010000170.1"/>
</dbReference>
<accession>A0A941IU51</accession>
<sequence length="890" mass="96821">MDIRILGPVRVVMPGGLAIVGPKERALVASMVTSSGFVAAHDVIARQLWPNKQVSDPTLIRGIYRQLRSRMPEHTLQRNSAMSCALLIDPQSVDLYRFRDLVSRAQSLEGPERLSALRSAVEIWEGAPLADLMDTEFGRERRLLVAEFRSSLLQYLRDEVEFGSREECRAKLEDIRDGWFGSGEAWELLRPDVERYETSGTTKALPAAALRVAGTDIGRITCPRPVPQQIPPHPANLVGRASELEEISAALLSPEEAPPHGIVVLRGQPGVGKTVLALRWAVTHLDEFPDGVLYSDLRGFSDVPPAAADEVLAGFFEQLGITGAAERSPGRLSEAMRSELAGRRVLCILDNAADADHVRPLLPGNGFCATIVTSRDRLDGLLVHEGAQAIEVGPLDDVAAVELLSSRVGDDHVRSTGFLLKEIASYCGGLPLALSIVGASIRARKPGAAREVRDAFREPRTRLNPLDLGRGASVPAAFAISIDRLSEAAKDLLWRLALHPGPTISAQALDWLAGDGTDEVRRARQELESRHLLGEPALSRYALHDVLRECALKIADEQPAAARDLARAHVFDFLLHNAWACDQVLVPDRNLPVGEADGIETVVTTSAGEAMRWLSTEYDTITAAIRQAERLGLYRYLWLLPMTLVTYQWRKSRYADAVRYLTLAWDAAERVADPGDQAMVCRMLAGTRLRMQDFDLAKSWMYRAGAIVDGSAGCWGEAENRHGLGIVHGECAEWDEAIALISAAVTLFRERGAVVSEAGALGSLAEVYRGKRDLVAARSHCDEARAVAERTADGNGLAGIISLSGRIHREAGDLPSALDEFAAAAAVYREYEYERNEVRALLSMAEVAGSLGRHSLVDAVLTRAAEAASSIDGAAELVDQVSDARRRLEA</sequence>
<keyword evidence="2" id="KW-1185">Reference proteome</keyword>
<reference evidence="1" key="1">
    <citation type="submission" date="2021-04" db="EMBL/GenBank/DDBJ databases">
        <title>Genome based classification of Actinospica acidithermotolerans sp. nov., an actinobacterium isolated from an Indonesian hot spring.</title>
        <authorList>
            <person name="Kusuma A.B."/>
            <person name="Putra K.E."/>
            <person name="Nafisah S."/>
            <person name="Loh J."/>
            <person name="Nouioui I."/>
            <person name="Goodfellow M."/>
        </authorList>
    </citation>
    <scope>NUCLEOTIDE SEQUENCE</scope>
    <source>
        <strain evidence="1">CSCA 57</strain>
    </source>
</reference>
<dbReference type="Gene3D" id="3.40.50.300">
    <property type="entry name" value="P-loop containing nucleotide triphosphate hydrolases"/>
    <property type="match status" value="1"/>
</dbReference>
<evidence type="ECO:0000313" key="2">
    <source>
        <dbReference type="Proteomes" id="UP000675781"/>
    </source>
</evidence>
<evidence type="ECO:0000313" key="1">
    <source>
        <dbReference type="EMBL" id="MBR7836923.1"/>
    </source>
</evidence>
<dbReference type="Gene3D" id="1.10.10.10">
    <property type="entry name" value="Winged helix-like DNA-binding domain superfamily/Winged helix DNA-binding domain"/>
    <property type="match status" value="1"/>
</dbReference>
<dbReference type="SUPFAM" id="SSF48452">
    <property type="entry name" value="TPR-like"/>
    <property type="match status" value="1"/>
</dbReference>
<dbReference type="PANTHER" id="PTHR47691">
    <property type="entry name" value="REGULATOR-RELATED"/>
    <property type="match status" value="1"/>
</dbReference>
<dbReference type="PRINTS" id="PR00364">
    <property type="entry name" value="DISEASERSIST"/>
</dbReference>
<dbReference type="Gene3D" id="1.25.40.10">
    <property type="entry name" value="Tetratricopeptide repeat domain"/>
    <property type="match status" value="1"/>
</dbReference>
<evidence type="ECO:0008006" key="3">
    <source>
        <dbReference type="Google" id="ProtNLM"/>
    </source>
</evidence>
<protein>
    <recommendedName>
        <fullName evidence="3">SARP family transcriptional regulator</fullName>
    </recommendedName>
</protein>
<dbReference type="InterPro" id="IPR042197">
    <property type="entry name" value="Apaf_helical"/>
</dbReference>
<dbReference type="SUPFAM" id="SSF52540">
    <property type="entry name" value="P-loop containing nucleoside triphosphate hydrolases"/>
    <property type="match status" value="1"/>
</dbReference>
<gene>
    <name evidence="1" type="ORF">KDL01_26835</name>
</gene>
<dbReference type="AlphaFoldDB" id="A0A941IU51"/>
<dbReference type="Proteomes" id="UP000675781">
    <property type="component" value="Unassembled WGS sequence"/>
</dbReference>
<dbReference type="InterPro" id="IPR027417">
    <property type="entry name" value="P-loop_NTPase"/>
</dbReference>
<dbReference type="Gene3D" id="1.10.8.430">
    <property type="entry name" value="Helical domain of apoptotic protease-activating factors"/>
    <property type="match status" value="1"/>
</dbReference>
<name>A0A941IU51_9ACTN</name>